<sequence length="102" mass="10627">SSPFPSPAISPSANSTAAYARVPVKSSPSPSPCAINCPPSPPHASPATAPANTHRQSLPPPSKAQSTSSTKDAILYRVTVALTCRTIVFVIHSYMISLDKNK</sequence>
<dbReference type="HOGENOM" id="CLU_2284644_0_0_1"/>
<keyword evidence="5" id="KW-1185">Reference proteome</keyword>
<name>A0A072TCZ6_MEDTR</name>
<dbReference type="EnsemblPlants" id="KEH15394">
    <property type="protein sequence ID" value="KEH15394"/>
    <property type="gene ID" value="MTR_1176s0010"/>
</dbReference>
<evidence type="ECO:0000256" key="2">
    <source>
        <dbReference type="SAM" id="Phobius"/>
    </source>
</evidence>
<evidence type="ECO:0000313" key="4">
    <source>
        <dbReference type="EnsemblPlants" id="KEH15394"/>
    </source>
</evidence>
<dbReference type="EMBL" id="KL403900">
    <property type="protein sequence ID" value="KEH15394.1"/>
    <property type="molecule type" value="Genomic_DNA"/>
</dbReference>
<gene>
    <name evidence="3" type="ORF">MTR_1176s0010</name>
</gene>
<proteinExistence type="predicted"/>
<evidence type="ECO:0000313" key="3">
    <source>
        <dbReference type="EMBL" id="KEH15394.1"/>
    </source>
</evidence>
<protein>
    <submittedName>
        <fullName evidence="3">Transmembrane protein, putative</fullName>
    </submittedName>
</protein>
<keyword evidence="2 3" id="KW-0812">Transmembrane</keyword>
<accession>A0A072TCZ6</accession>
<evidence type="ECO:0000313" key="5">
    <source>
        <dbReference type="Proteomes" id="UP000002051"/>
    </source>
</evidence>
<reference evidence="3 5" key="2">
    <citation type="journal article" date="2014" name="BMC Genomics">
        <title>An improved genome release (version Mt4.0) for the model legume Medicago truncatula.</title>
        <authorList>
            <person name="Tang H."/>
            <person name="Krishnakumar V."/>
            <person name="Bidwell S."/>
            <person name="Rosen B."/>
            <person name="Chan A."/>
            <person name="Zhou S."/>
            <person name="Gentzbittel L."/>
            <person name="Childs K.L."/>
            <person name="Yandell M."/>
            <person name="Gundlach H."/>
            <person name="Mayer K.F."/>
            <person name="Schwartz D.C."/>
            <person name="Town C.D."/>
        </authorList>
    </citation>
    <scope>GENOME REANNOTATION</scope>
    <source>
        <strain evidence="3">A17</strain>
        <strain evidence="4 5">cv. Jemalong A17</strain>
    </source>
</reference>
<feature type="compositionally biased region" description="Low complexity" evidence="1">
    <location>
        <begin position="9"/>
        <end position="28"/>
    </location>
</feature>
<organism evidence="3 5">
    <name type="scientific">Medicago truncatula</name>
    <name type="common">Barrel medic</name>
    <name type="synonym">Medicago tribuloides</name>
    <dbReference type="NCBI Taxonomy" id="3880"/>
    <lineage>
        <taxon>Eukaryota</taxon>
        <taxon>Viridiplantae</taxon>
        <taxon>Streptophyta</taxon>
        <taxon>Embryophyta</taxon>
        <taxon>Tracheophyta</taxon>
        <taxon>Spermatophyta</taxon>
        <taxon>Magnoliopsida</taxon>
        <taxon>eudicotyledons</taxon>
        <taxon>Gunneridae</taxon>
        <taxon>Pentapetalae</taxon>
        <taxon>rosids</taxon>
        <taxon>fabids</taxon>
        <taxon>Fabales</taxon>
        <taxon>Fabaceae</taxon>
        <taxon>Papilionoideae</taxon>
        <taxon>50 kb inversion clade</taxon>
        <taxon>NPAAA clade</taxon>
        <taxon>Hologalegina</taxon>
        <taxon>IRL clade</taxon>
        <taxon>Trifolieae</taxon>
        <taxon>Medicago</taxon>
    </lineage>
</organism>
<reference evidence="4" key="3">
    <citation type="submission" date="2015-06" db="UniProtKB">
        <authorList>
            <consortium name="EnsemblPlants"/>
        </authorList>
    </citation>
    <scope>IDENTIFICATION</scope>
    <source>
        <strain evidence="4">cv. Jemalong A17</strain>
    </source>
</reference>
<dbReference type="AlphaFoldDB" id="A0A072TCZ6"/>
<reference evidence="3 5" key="1">
    <citation type="journal article" date="2011" name="Nature">
        <title>The Medicago genome provides insight into the evolution of rhizobial symbioses.</title>
        <authorList>
            <person name="Young N.D."/>
            <person name="Debelle F."/>
            <person name="Oldroyd G.E."/>
            <person name="Geurts R."/>
            <person name="Cannon S.B."/>
            <person name="Udvardi M.K."/>
            <person name="Benedito V.A."/>
            <person name="Mayer K.F."/>
            <person name="Gouzy J."/>
            <person name="Schoof H."/>
            <person name="Van de Peer Y."/>
            <person name="Proost S."/>
            <person name="Cook D.R."/>
            <person name="Meyers B.C."/>
            <person name="Spannagl M."/>
            <person name="Cheung F."/>
            <person name="De Mita S."/>
            <person name="Krishnakumar V."/>
            <person name="Gundlach H."/>
            <person name="Zhou S."/>
            <person name="Mudge J."/>
            <person name="Bharti A.K."/>
            <person name="Murray J.D."/>
            <person name="Naoumkina M.A."/>
            <person name="Rosen B."/>
            <person name="Silverstein K.A."/>
            <person name="Tang H."/>
            <person name="Rombauts S."/>
            <person name="Zhao P.X."/>
            <person name="Zhou P."/>
            <person name="Barbe V."/>
            <person name="Bardou P."/>
            <person name="Bechner M."/>
            <person name="Bellec A."/>
            <person name="Berger A."/>
            <person name="Berges H."/>
            <person name="Bidwell S."/>
            <person name="Bisseling T."/>
            <person name="Choisne N."/>
            <person name="Couloux A."/>
            <person name="Denny R."/>
            <person name="Deshpande S."/>
            <person name="Dai X."/>
            <person name="Doyle J.J."/>
            <person name="Dudez A.M."/>
            <person name="Farmer A.D."/>
            <person name="Fouteau S."/>
            <person name="Franken C."/>
            <person name="Gibelin C."/>
            <person name="Gish J."/>
            <person name="Goldstein S."/>
            <person name="Gonzalez A.J."/>
            <person name="Green P.J."/>
            <person name="Hallab A."/>
            <person name="Hartog M."/>
            <person name="Hua A."/>
            <person name="Humphray S.J."/>
            <person name="Jeong D.H."/>
            <person name="Jing Y."/>
            <person name="Jocker A."/>
            <person name="Kenton S.M."/>
            <person name="Kim D.J."/>
            <person name="Klee K."/>
            <person name="Lai H."/>
            <person name="Lang C."/>
            <person name="Lin S."/>
            <person name="Macmil S.L."/>
            <person name="Magdelenat G."/>
            <person name="Matthews L."/>
            <person name="McCorrison J."/>
            <person name="Monaghan E.L."/>
            <person name="Mun J.H."/>
            <person name="Najar F.Z."/>
            <person name="Nicholson C."/>
            <person name="Noirot C."/>
            <person name="O'Bleness M."/>
            <person name="Paule C.R."/>
            <person name="Poulain J."/>
            <person name="Prion F."/>
            <person name="Qin B."/>
            <person name="Qu C."/>
            <person name="Retzel E.F."/>
            <person name="Riddle C."/>
            <person name="Sallet E."/>
            <person name="Samain S."/>
            <person name="Samson N."/>
            <person name="Sanders I."/>
            <person name="Saurat O."/>
            <person name="Scarpelli C."/>
            <person name="Schiex T."/>
            <person name="Segurens B."/>
            <person name="Severin A.J."/>
            <person name="Sherrier D.J."/>
            <person name="Shi R."/>
            <person name="Sims S."/>
            <person name="Singer S.R."/>
            <person name="Sinharoy S."/>
            <person name="Sterck L."/>
            <person name="Viollet A."/>
            <person name="Wang B.B."/>
            <person name="Wang K."/>
            <person name="Wang M."/>
            <person name="Wang X."/>
            <person name="Warfsmann J."/>
            <person name="Weissenbach J."/>
            <person name="White D.D."/>
            <person name="White J.D."/>
            <person name="Wiley G.B."/>
            <person name="Wincker P."/>
            <person name="Xing Y."/>
            <person name="Yang L."/>
            <person name="Yao Z."/>
            <person name="Ying F."/>
            <person name="Zhai J."/>
            <person name="Zhou L."/>
            <person name="Zuber A."/>
            <person name="Denarie J."/>
            <person name="Dixon R.A."/>
            <person name="May G.D."/>
            <person name="Schwartz D.C."/>
            <person name="Rogers J."/>
            <person name="Quetier F."/>
            <person name="Town C.D."/>
            <person name="Roe B.A."/>
        </authorList>
    </citation>
    <scope>NUCLEOTIDE SEQUENCE [LARGE SCALE GENOMIC DNA]</scope>
    <source>
        <strain evidence="3">A17</strain>
        <strain evidence="4 5">cv. Jemalong A17</strain>
    </source>
</reference>
<dbReference type="Proteomes" id="UP000002051">
    <property type="component" value="Unassembled WGS sequence"/>
</dbReference>
<keyword evidence="2" id="KW-0472">Membrane</keyword>
<feature type="non-terminal residue" evidence="3">
    <location>
        <position position="1"/>
    </location>
</feature>
<keyword evidence="2" id="KW-1133">Transmembrane helix</keyword>
<evidence type="ECO:0000256" key="1">
    <source>
        <dbReference type="SAM" id="MobiDB-lite"/>
    </source>
</evidence>
<feature type="transmembrane region" description="Helical" evidence="2">
    <location>
        <begin position="74"/>
        <end position="96"/>
    </location>
</feature>
<feature type="compositionally biased region" description="Low complexity" evidence="1">
    <location>
        <begin position="45"/>
        <end position="54"/>
    </location>
</feature>
<feature type="region of interest" description="Disordered" evidence="1">
    <location>
        <begin position="1"/>
        <end position="70"/>
    </location>
</feature>